<evidence type="ECO:0000256" key="2">
    <source>
        <dbReference type="ARBA" id="ARBA00022900"/>
    </source>
</evidence>
<evidence type="ECO:0000256" key="1">
    <source>
        <dbReference type="ARBA" id="ARBA00022690"/>
    </source>
</evidence>
<dbReference type="InterPro" id="IPR050098">
    <property type="entry name" value="TFPI/VKTCI-like"/>
</dbReference>
<dbReference type="PROSITE" id="PS00280">
    <property type="entry name" value="BPTI_KUNITZ_1"/>
    <property type="match status" value="1"/>
</dbReference>
<dbReference type="InterPro" id="IPR002223">
    <property type="entry name" value="Kunitz_BPTI"/>
</dbReference>
<dbReference type="CDD" id="cd00109">
    <property type="entry name" value="Kunitz-type"/>
    <property type="match status" value="2"/>
</dbReference>
<gene>
    <name evidence="6" type="ORF">PMACD_LOCUS288</name>
</gene>
<dbReference type="SUPFAM" id="SSF57362">
    <property type="entry name" value="BPTI-like"/>
    <property type="match status" value="2"/>
</dbReference>
<dbReference type="InterPro" id="IPR036880">
    <property type="entry name" value="Kunitz_BPTI_sf"/>
</dbReference>
<feature type="domain" description="BPTI/Kunitz inhibitor" evidence="5">
    <location>
        <begin position="133"/>
        <end position="183"/>
    </location>
</feature>
<feature type="domain" description="BPTI/Kunitz inhibitor" evidence="5">
    <location>
        <begin position="68"/>
        <end position="118"/>
    </location>
</feature>
<dbReference type="Gene3D" id="4.10.410.10">
    <property type="entry name" value="Pancreatic trypsin inhibitor Kunitz domain"/>
    <property type="match status" value="2"/>
</dbReference>
<proteinExistence type="predicted"/>
<dbReference type="PANTHER" id="PTHR10083">
    <property type="entry name" value="KUNITZ-TYPE PROTEASE INHIBITOR-RELATED"/>
    <property type="match status" value="1"/>
</dbReference>
<dbReference type="FunFam" id="4.10.410.10:FF:000020">
    <property type="entry name" value="Collagen, type VI, alpha 3"/>
    <property type="match status" value="1"/>
</dbReference>
<evidence type="ECO:0000259" key="5">
    <source>
        <dbReference type="PROSITE" id="PS50279"/>
    </source>
</evidence>
<comment type="caution">
    <text evidence="6">The sequence shown here is derived from an EMBL/GenBank/DDBJ whole genome shotgun (WGS) entry which is preliminary data.</text>
</comment>
<accession>A0A821L3W9</accession>
<keyword evidence="7" id="KW-1185">Reference proteome</keyword>
<dbReference type="PROSITE" id="PS50279">
    <property type="entry name" value="BPTI_KUNITZ_2"/>
    <property type="match status" value="2"/>
</dbReference>
<sequence>MEESIFSSGKNNKIQVVIIISILLLFSGYCRKKHKRQHTRKITTTRDPNVKRLCIQFNQTLKARHKTCFLRPDIGPCRADIIQWYYDVRQSKCYRFFWGGCQGNGNRFDTKKDCHDYCYLDVHNATLKIPYFCSLAFDYGSCFGYYNRWAWDTLSKTCRQHLYSGCGGNQNNFHSYGECIGTCLIPPNNTLSRAHAFTTCIPAINIPEVQ</sequence>
<evidence type="ECO:0000313" key="6">
    <source>
        <dbReference type="EMBL" id="CAF4745078.1"/>
    </source>
</evidence>
<keyword evidence="4" id="KW-0472">Membrane</keyword>
<evidence type="ECO:0000256" key="4">
    <source>
        <dbReference type="SAM" id="Phobius"/>
    </source>
</evidence>
<organism evidence="6 7">
    <name type="scientific">Pieris macdunnoughi</name>
    <dbReference type="NCBI Taxonomy" id="345717"/>
    <lineage>
        <taxon>Eukaryota</taxon>
        <taxon>Metazoa</taxon>
        <taxon>Ecdysozoa</taxon>
        <taxon>Arthropoda</taxon>
        <taxon>Hexapoda</taxon>
        <taxon>Insecta</taxon>
        <taxon>Pterygota</taxon>
        <taxon>Neoptera</taxon>
        <taxon>Endopterygota</taxon>
        <taxon>Lepidoptera</taxon>
        <taxon>Glossata</taxon>
        <taxon>Ditrysia</taxon>
        <taxon>Papilionoidea</taxon>
        <taxon>Pieridae</taxon>
        <taxon>Pierinae</taxon>
        <taxon>Pieris</taxon>
    </lineage>
</organism>
<dbReference type="SMART" id="SM00131">
    <property type="entry name" value="KU"/>
    <property type="match status" value="2"/>
</dbReference>
<dbReference type="GO" id="GO:0005615">
    <property type="term" value="C:extracellular space"/>
    <property type="evidence" value="ECO:0007669"/>
    <property type="project" value="TreeGrafter"/>
</dbReference>
<keyword evidence="1" id="KW-0646">Protease inhibitor</keyword>
<dbReference type="OrthoDB" id="4473401at2759"/>
<dbReference type="PANTHER" id="PTHR10083:SF328">
    <property type="entry name" value="TISSUE FACTOR PATHWAY INHIBITOR"/>
    <property type="match status" value="1"/>
</dbReference>
<name>A0A821L3W9_9NEOP</name>
<dbReference type="GO" id="GO:0004867">
    <property type="term" value="F:serine-type endopeptidase inhibitor activity"/>
    <property type="evidence" value="ECO:0007669"/>
    <property type="project" value="UniProtKB-KW"/>
</dbReference>
<feature type="transmembrane region" description="Helical" evidence="4">
    <location>
        <begin position="12"/>
        <end position="30"/>
    </location>
</feature>
<keyword evidence="2" id="KW-0722">Serine protease inhibitor</keyword>
<keyword evidence="3" id="KW-1015">Disulfide bond</keyword>
<evidence type="ECO:0000256" key="3">
    <source>
        <dbReference type="ARBA" id="ARBA00023157"/>
    </source>
</evidence>
<dbReference type="Pfam" id="PF00014">
    <property type="entry name" value="Kunitz_BPTI"/>
    <property type="match status" value="2"/>
</dbReference>
<evidence type="ECO:0000313" key="7">
    <source>
        <dbReference type="Proteomes" id="UP000663880"/>
    </source>
</evidence>
<dbReference type="AlphaFoldDB" id="A0A821L3W9"/>
<dbReference type="Proteomes" id="UP000663880">
    <property type="component" value="Unassembled WGS sequence"/>
</dbReference>
<protein>
    <recommendedName>
        <fullName evidence="5">BPTI/Kunitz inhibitor domain-containing protein</fullName>
    </recommendedName>
</protein>
<keyword evidence="4" id="KW-0812">Transmembrane</keyword>
<dbReference type="EMBL" id="CAJOBZ010000001">
    <property type="protein sequence ID" value="CAF4745078.1"/>
    <property type="molecule type" value="Genomic_DNA"/>
</dbReference>
<dbReference type="InterPro" id="IPR020901">
    <property type="entry name" value="Prtase_inh_Kunz-CS"/>
</dbReference>
<reference evidence="6" key="1">
    <citation type="submission" date="2021-02" db="EMBL/GenBank/DDBJ databases">
        <authorList>
            <person name="Steward A R."/>
        </authorList>
    </citation>
    <scope>NUCLEOTIDE SEQUENCE</scope>
</reference>
<dbReference type="PRINTS" id="PR00759">
    <property type="entry name" value="BASICPTASE"/>
</dbReference>
<keyword evidence="4" id="KW-1133">Transmembrane helix</keyword>